<keyword evidence="1" id="KW-0547">Nucleotide-binding</keyword>
<evidence type="ECO:0000256" key="2">
    <source>
        <dbReference type="ARBA" id="ARBA00022801"/>
    </source>
</evidence>
<dbReference type="EMBL" id="CP031041">
    <property type="protein sequence ID" value="QDZ22634.1"/>
    <property type="molecule type" value="Genomic_DNA"/>
</dbReference>
<dbReference type="GO" id="GO:0000166">
    <property type="term" value="F:nucleotide binding"/>
    <property type="evidence" value="ECO:0007669"/>
    <property type="project" value="UniProtKB-KW"/>
</dbReference>
<accession>A0A5B8MRT8</accession>
<organism evidence="7 8">
    <name type="scientific">Chloropicon primus</name>
    <dbReference type="NCBI Taxonomy" id="1764295"/>
    <lineage>
        <taxon>Eukaryota</taxon>
        <taxon>Viridiplantae</taxon>
        <taxon>Chlorophyta</taxon>
        <taxon>Chloropicophyceae</taxon>
        <taxon>Chloropicales</taxon>
        <taxon>Chloropicaceae</taxon>
        <taxon>Chloropicon</taxon>
    </lineage>
</organism>
<dbReference type="Gene3D" id="3.40.50.300">
    <property type="entry name" value="P-loop containing nucleotide triphosphate hydrolases"/>
    <property type="match status" value="1"/>
</dbReference>
<dbReference type="InterPro" id="IPR036627">
    <property type="entry name" value="CobW-likC_sf"/>
</dbReference>
<name>A0A5B8MRT8_9CHLO</name>
<proteinExistence type="inferred from homology"/>
<evidence type="ECO:0000256" key="5">
    <source>
        <dbReference type="ARBA" id="ARBA00049117"/>
    </source>
</evidence>
<dbReference type="InterPro" id="IPR051316">
    <property type="entry name" value="Zinc-reg_GTPase_activator"/>
</dbReference>
<keyword evidence="3" id="KW-0143">Chaperone</keyword>
<keyword evidence="8" id="KW-1185">Reference proteome</keyword>
<dbReference type="Pfam" id="PF02492">
    <property type="entry name" value="cobW"/>
    <property type="match status" value="1"/>
</dbReference>
<dbReference type="InterPro" id="IPR003495">
    <property type="entry name" value="CobW/HypB/UreG_nucleotide-bd"/>
</dbReference>
<keyword evidence="2" id="KW-0378">Hydrolase</keyword>
<evidence type="ECO:0000259" key="6">
    <source>
        <dbReference type="SMART" id="SM00833"/>
    </source>
</evidence>
<evidence type="ECO:0000256" key="3">
    <source>
        <dbReference type="ARBA" id="ARBA00023186"/>
    </source>
</evidence>
<comment type="similarity">
    <text evidence="4">Belongs to the SIMIBI class G3E GTPase family. ZNG1 subfamily.</text>
</comment>
<evidence type="ECO:0000256" key="1">
    <source>
        <dbReference type="ARBA" id="ARBA00022741"/>
    </source>
</evidence>
<gene>
    <name evidence="7" type="ORF">A3770_08p51520</name>
</gene>
<sequence>MAAYSTTEEAAIRKYKDLPDGKVPVTVLTGFLGSGKTTLLNHLLSENHGLRFAIIENEFGEVGIDEKILGGDDKLKENIDEEVIEVMNGCICCTVRGDLVEALKRLHTKIAKFDGVIIETTGLADPAPVAQTFLIDPEIEKLYELDAIVTVVDAKHLILRLDDEKPEGVENEAQEQLAFADIVLLNKVDLVEEEEELKKVEKRIRDINPNAPIMRTSHSKIDWHQLLGVGAFDISRVLEFEPDFLTNVDAEHEHDNSVTSCSVKFEGELLTQALQEFISELIMTKGADLFRYKGVFACKGMERKFIFQGVGMLFSGGFSPIRWGENETRESRFVFIGRNLDMKELQARVMACKVEEQVLRFKVGDLVEARMGSGWEPGKVIKVWDSGNPYRIQLDEGTCVWGPKDEDVYVRARQ</sequence>
<dbReference type="Gene3D" id="3.30.1220.10">
    <property type="entry name" value="CobW-like, C-terminal domain"/>
    <property type="match status" value="1"/>
</dbReference>
<dbReference type="InterPro" id="IPR011629">
    <property type="entry name" value="CobW-like_C"/>
</dbReference>
<dbReference type="InterPro" id="IPR027417">
    <property type="entry name" value="P-loop_NTPase"/>
</dbReference>
<dbReference type="GO" id="GO:0016787">
    <property type="term" value="F:hydrolase activity"/>
    <property type="evidence" value="ECO:0007669"/>
    <property type="project" value="UniProtKB-KW"/>
</dbReference>
<evidence type="ECO:0000313" key="8">
    <source>
        <dbReference type="Proteomes" id="UP000316726"/>
    </source>
</evidence>
<dbReference type="AlphaFoldDB" id="A0A5B8MRT8"/>
<dbReference type="SUPFAM" id="SSF90002">
    <property type="entry name" value="Hypothetical protein YjiA, C-terminal domain"/>
    <property type="match status" value="1"/>
</dbReference>
<reference evidence="7 8" key="1">
    <citation type="submission" date="2018-07" db="EMBL/GenBank/DDBJ databases">
        <title>The complete nuclear genome of the prasinophyte Chloropicon primus (CCMP1205).</title>
        <authorList>
            <person name="Pombert J.-F."/>
            <person name="Otis C."/>
            <person name="Turmel M."/>
            <person name="Lemieux C."/>
        </authorList>
    </citation>
    <scope>NUCLEOTIDE SEQUENCE [LARGE SCALE GENOMIC DNA]</scope>
    <source>
        <strain evidence="7 8">CCMP1205</strain>
    </source>
</reference>
<protein>
    <submittedName>
        <fullName evidence="7">Cobalamin biosynthesis protein</fullName>
    </submittedName>
</protein>
<dbReference type="Pfam" id="PF07683">
    <property type="entry name" value="CobW_C"/>
    <property type="match status" value="1"/>
</dbReference>
<evidence type="ECO:0000313" key="7">
    <source>
        <dbReference type="EMBL" id="QDZ22634.1"/>
    </source>
</evidence>
<dbReference type="Proteomes" id="UP000316726">
    <property type="component" value="Chromosome 8"/>
</dbReference>
<dbReference type="PANTHER" id="PTHR13748:SF62">
    <property type="entry name" value="COBW DOMAIN-CONTAINING PROTEIN"/>
    <property type="match status" value="1"/>
</dbReference>
<dbReference type="PANTHER" id="PTHR13748">
    <property type="entry name" value="COBW-RELATED"/>
    <property type="match status" value="1"/>
</dbReference>
<dbReference type="SUPFAM" id="SSF52540">
    <property type="entry name" value="P-loop containing nucleoside triphosphate hydrolases"/>
    <property type="match status" value="1"/>
</dbReference>
<dbReference type="GO" id="GO:0005737">
    <property type="term" value="C:cytoplasm"/>
    <property type="evidence" value="ECO:0007669"/>
    <property type="project" value="TreeGrafter"/>
</dbReference>
<feature type="domain" description="CobW C-terminal" evidence="6">
    <location>
        <begin position="258"/>
        <end position="353"/>
    </location>
</feature>
<dbReference type="SMART" id="SM00833">
    <property type="entry name" value="CobW_C"/>
    <property type="match status" value="1"/>
</dbReference>
<dbReference type="CDD" id="cd03112">
    <property type="entry name" value="CobW-like"/>
    <property type="match status" value="1"/>
</dbReference>
<comment type="catalytic activity">
    <reaction evidence="5">
        <text>GTP + H2O = GDP + phosphate + H(+)</text>
        <dbReference type="Rhea" id="RHEA:19669"/>
        <dbReference type="ChEBI" id="CHEBI:15377"/>
        <dbReference type="ChEBI" id="CHEBI:15378"/>
        <dbReference type="ChEBI" id="CHEBI:37565"/>
        <dbReference type="ChEBI" id="CHEBI:43474"/>
        <dbReference type="ChEBI" id="CHEBI:58189"/>
    </reaction>
    <physiologicalReaction direction="left-to-right" evidence="5">
        <dbReference type="Rhea" id="RHEA:19670"/>
    </physiologicalReaction>
</comment>
<dbReference type="OrthoDB" id="258627at2759"/>
<evidence type="ECO:0000256" key="4">
    <source>
        <dbReference type="ARBA" id="ARBA00034320"/>
    </source>
</evidence>